<dbReference type="PATRIC" id="fig|1193729.4.peg.470"/>
<dbReference type="GO" id="GO:0000287">
    <property type="term" value="F:magnesium ion binding"/>
    <property type="evidence" value="ECO:0007669"/>
    <property type="project" value="UniProtKB-UniRule"/>
</dbReference>
<feature type="binding site" evidence="2">
    <location>
        <position position="52"/>
    </location>
    <ligand>
        <name>Mg(2+)</name>
        <dbReference type="ChEBI" id="CHEBI:18420"/>
        <label>1</label>
    </ligand>
</feature>
<keyword evidence="6" id="KW-1185">Reference proteome</keyword>
<name>K7YNE9_9PROT</name>
<dbReference type="RefSeq" id="WP_015088530.1">
    <property type="nucleotide sequence ID" value="NC_019566.1"/>
</dbReference>
<dbReference type="InterPro" id="IPR036921">
    <property type="entry name" value="PurM-like_N_sf"/>
</dbReference>
<feature type="binding site" evidence="2">
    <location>
        <position position="218"/>
    </location>
    <ligand>
        <name>Mg(2+)</name>
        <dbReference type="ChEBI" id="CHEBI:18420"/>
        <label>3</label>
    </ligand>
</feature>
<keyword evidence="2" id="KW-0479">Metal-binding</keyword>
<feature type="binding site" evidence="2">
    <location>
        <position position="270"/>
    </location>
    <ligand>
        <name>substrate</name>
    </ligand>
</feature>
<dbReference type="eggNOG" id="COG0611">
    <property type="taxonomic scope" value="Bacteria"/>
</dbReference>
<dbReference type="PANTHER" id="PTHR30270">
    <property type="entry name" value="THIAMINE-MONOPHOSPHATE KINASE"/>
    <property type="match status" value="1"/>
</dbReference>
<keyword evidence="2" id="KW-0460">Magnesium</keyword>
<dbReference type="InterPro" id="IPR036676">
    <property type="entry name" value="PurM-like_C_sf"/>
</dbReference>
<dbReference type="Gene3D" id="3.90.650.10">
    <property type="entry name" value="PurM-like C-terminal domain"/>
    <property type="match status" value="1"/>
</dbReference>
<feature type="binding site" evidence="2">
    <location>
        <position position="156"/>
    </location>
    <ligand>
        <name>ATP</name>
        <dbReference type="ChEBI" id="CHEBI:30616"/>
    </ligand>
</feature>
<reference evidence="5 6" key="1">
    <citation type="journal article" date="2012" name="Proc. Natl. Acad. Sci. U.S.A.">
        <title>Genome streamlining and chemical defense in a coral reef symbiosis.</title>
        <authorList>
            <person name="Kwan J.C."/>
            <person name="Donia M.S."/>
            <person name="Han A.W."/>
            <person name="Hirose E."/>
            <person name="Haygood M.G."/>
            <person name="Schmidt E.W."/>
        </authorList>
    </citation>
    <scope>NUCLEOTIDE SEQUENCE [LARGE SCALE GENOMIC DNA]</scope>
    <source>
        <strain evidence="5 6">L2</strain>
    </source>
</reference>
<dbReference type="Proteomes" id="UP000010077">
    <property type="component" value="Chromosome"/>
</dbReference>
<evidence type="ECO:0000256" key="1">
    <source>
        <dbReference type="ARBA" id="ARBA00022977"/>
    </source>
</evidence>
<feature type="binding site" evidence="2">
    <location>
        <position position="327"/>
    </location>
    <ligand>
        <name>substrate</name>
    </ligand>
</feature>
<dbReference type="InterPro" id="IPR006283">
    <property type="entry name" value="ThiL-like"/>
</dbReference>
<dbReference type="Pfam" id="PF02769">
    <property type="entry name" value="AIRS_C"/>
    <property type="match status" value="1"/>
</dbReference>
<sequence>MSKENDLIDEFNIIAKFFTPLTKNASGTFGLLEDAAVLPPISPQQEWVVTVDAIICNVHFLPNDPIELIARKALRVNLSDLAAMGATPYGYTLTIALRKNLPDSQCLLKKVSNGLTIDQAEFGIHLIGGDTVSTNGPMTLAITAFGIVHKGKLLRRSAAMPGQDLWISGTIGDGAFGLKVAKGMLSKQYLELVDRYRLPQPRISLGCRLSGIAAAVIDVSDGLIRDAQHIANQSNCRLVIDGSALPISESVSCIIADRSEMLKLILTGGDDYELLFTAAPDAITQIQQASYELEIPITRIGWVDSGKGVDVLDYNGTKLNLLAESGWSHF</sequence>
<dbReference type="InterPro" id="IPR016188">
    <property type="entry name" value="PurM-like_N"/>
</dbReference>
<evidence type="ECO:0000256" key="2">
    <source>
        <dbReference type="HAMAP-Rule" id="MF_02128"/>
    </source>
</evidence>
<dbReference type="STRING" id="1193729.A1OE_847"/>
<dbReference type="HAMAP" id="MF_02128">
    <property type="entry name" value="TMP_kinase"/>
    <property type="match status" value="1"/>
</dbReference>
<dbReference type="HOGENOM" id="CLU_046964_3_0_5"/>
<feature type="binding site" evidence="2">
    <location>
        <position position="34"/>
    </location>
    <ligand>
        <name>Mg(2+)</name>
        <dbReference type="ChEBI" id="CHEBI:18420"/>
        <label>4</label>
    </ligand>
</feature>
<feature type="binding site" evidence="2">
    <location>
        <position position="50"/>
    </location>
    <ligand>
        <name>Mg(2+)</name>
        <dbReference type="ChEBI" id="CHEBI:18420"/>
        <label>4</label>
    </ligand>
</feature>
<keyword evidence="2 5" id="KW-0808">Transferase</keyword>
<feature type="binding site" evidence="2">
    <location>
        <begin position="129"/>
        <end position="130"/>
    </location>
    <ligand>
        <name>ATP</name>
        <dbReference type="ChEBI" id="CHEBI:30616"/>
    </ligand>
</feature>
<evidence type="ECO:0000259" key="4">
    <source>
        <dbReference type="Pfam" id="PF02769"/>
    </source>
</evidence>
<dbReference type="AlphaFoldDB" id="K7YNE9"/>
<comment type="similarity">
    <text evidence="2">Belongs to the thiamine-monophosphate kinase family.</text>
</comment>
<dbReference type="GO" id="GO:0005524">
    <property type="term" value="F:ATP binding"/>
    <property type="evidence" value="ECO:0007669"/>
    <property type="project" value="UniProtKB-UniRule"/>
</dbReference>
<feature type="binding site" evidence="2">
    <location>
        <position position="221"/>
    </location>
    <ligand>
        <name>Mg(2+)</name>
        <dbReference type="ChEBI" id="CHEBI:18420"/>
        <label>5</label>
    </ligand>
</feature>
<dbReference type="InterPro" id="IPR010918">
    <property type="entry name" value="PurM-like_C_dom"/>
</dbReference>
<evidence type="ECO:0000313" key="5">
    <source>
        <dbReference type="EMBL" id="AFX99032.1"/>
    </source>
</evidence>
<dbReference type="UniPathway" id="UPA00060">
    <property type="reaction ID" value="UER00142"/>
</dbReference>
<comment type="function">
    <text evidence="2">Catalyzes the ATP-dependent phosphorylation of thiamine-monophosphate (TMP) to form thiamine-pyrophosphate (TPP), the active form of vitamin B1.</text>
</comment>
<keyword evidence="2 5" id="KW-0418">Kinase</keyword>
<dbReference type="PIRSF" id="PIRSF005303">
    <property type="entry name" value="Thiam_monoph_kin"/>
    <property type="match status" value="1"/>
</dbReference>
<dbReference type="NCBIfam" id="TIGR01379">
    <property type="entry name" value="thiL"/>
    <property type="match status" value="1"/>
</dbReference>
<comment type="catalytic activity">
    <reaction evidence="2">
        <text>thiamine phosphate + ATP = thiamine diphosphate + ADP</text>
        <dbReference type="Rhea" id="RHEA:15913"/>
        <dbReference type="ChEBI" id="CHEBI:30616"/>
        <dbReference type="ChEBI" id="CHEBI:37575"/>
        <dbReference type="ChEBI" id="CHEBI:58937"/>
        <dbReference type="ChEBI" id="CHEBI:456216"/>
        <dbReference type="EC" id="2.7.4.16"/>
    </reaction>
</comment>
<dbReference type="Gene3D" id="3.30.1330.10">
    <property type="entry name" value="PurM-like, N-terminal domain"/>
    <property type="match status" value="1"/>
</dbReference>
<keyword evidence="2" id="KW-0547">Nucleotide-binding</keyword>
<comment type="miscellaneous">
    <text evidence="2">Reaction mechanism of ThiL seems to utilize a direct, inline transfer of the gamma-phosphate of ATP to TMP rather than a phosphorylated enzyme intermediate.</text>
</comment>
<dbReference type="GO" id="GO:0009228">
    <property type="term" value="P:thiamine biosynthetic process"/>
    <property type="evidence" value="ECO:0007669"/>
    <property type="project" value="UniProtKB-KW"/>
</dbReference>
<feature type="binding site" evidence="2">
    <location>
        <position position="130"/>
    </location>
    <ligand>
        <name>Mg(2+)</name>
        <dbReference type="ChEBI" id="CHEBI:18420"/>
        <label>1</label>
    </ligand>
</feature>
<dbReference type="GO" id="GO:0009030">
    <property type="term" value="F:thiamine-phosphate kinase activity"/>
    <property type="evidence" value="ECO:0007669"/>
    <property type="project" value="UniProtKB-UniRule"/>
</dbReference>
<comment type="caution">
    <text evidence="2">Lacks conserved residue(s) required for the propagation of feature annotation.</text>
</comment>
<keyword evidence="1 2" id="KW-0784">Thiamine biosynthesis</keyword>
<feature type="binding site" evidence="2">
    <location>
        <position position="59"/>
    </location>
    <ligand>
        <name>substrate</name>
    </ligand>
</feature>
<dbReference type="PANTHER" id="PTHR30270:SF0">
    <property type="entry name" value="THIAMINE-MONOPHOSPHATE KINASE"/>
    <property type="match status" value="1"/>
</dbReference>
<feature type="binding site" evidence="2">
    <location>
        <position position="220"/>
    </location>
    <ligand>
        <name>ATP</name>
        <dbReference type="ChEBI" id="CHEBI:30616"/>
    </ligand>
</feature>
<keyword evidence="2" id="KW-0067">ATP-binding</keyword>
<dbReference type="GO" id="GO:0009229">
    <property type="term" value="P:thiamine diphosphate biosynthetic process"/>
    <property type="evidence" value="ECO:0007669"/>
    <property type="project" value="UniProtKB-UniRule"/>
</dbReference>
<feature type="binding site" evidence="2">
    <location>
        <position position="52"/>
    </location>
    <ligand>
        <name>Mg(2+)</name>
        <dbReference type="ChEBI" id="CHEBI:18420"/>
        <label>2</label>
    </ligand>
</feature>
<comment type="pathway">
    <text evidence="2">Cofactor biosynthesis; thiamine diphosphate biosynthesis; thiamine diphosphate from thiamine phosphate: step 1/1.</text>
</comment>
<dbReference type="EMBL" id="CP003539">
    <property type="protein sequence ID" value="AFX99032.1"/>
    <property type="molecule type" value="Genomic_DNA"/>
</dbReference>
<proteinExistence type="inferred from homology"/>
<feature type="binding site" evidence="2">
    <location>
        <position position="80"/>
    </location>
    <ligand>
        <name>Mg(2+)</name>
        <dbReference type="ChEBI" id="CHEBI:18420"/>
        <label>2</label>
    </ligand>
</feature>
<dbReference type="SUPFAM" id="SSF56042">
    <property type="entry name" value="PurM C-terminal domain-like"/>
    <property type="match status" value="1"/>
</dbReference>
<feature type="binding site" evidence="2">
    <location>
        <position position="80"/>
    </location>
    <ligand>
        <name>Mg(2+)</name>
        <dbReference type="ChEBI" id="CHEBI:18420"/>
        <label>4</label>
    </ligand>
</feature>
<dbReference type="SUPFAM" id="SSF55326">
    <property type="entry name" value="PurM N-terminal domain-like"/>
    <property type="match status" value="1"/>
</dbReference>
<accession>K7YNE9</accession>
<protein>
    <recommendedName>
        <fullName evidence="2">Thiamine-monophosphate kinase</fullName>
        <shortName evidence="2">TMP kinase</shortName>
        <shortName evidence="2">Thiamine-phosphate kinase</shortName>
        <ecNumber evidence="2">2.7.4.16</ecNumber>
    </recommendedName>
</protein>
<dbReference type="Pfam" id="PF00586">
    <property type="entry name" value="AIRS"/>
    <property type="match status" value="1"/>
</dbReference>
<feature type="binding site" evidence="2">
    <location>
        <position position="34"/>
    </location>
    <ligand>
        <name>Mg(2+)</name>
        <dbReference type="ChEBI" id="CHEBI:18420"/>
        <label>3</label>
    </ligand>
</feature>
<gene>
    <name evidence="2 5" type="primary">thiL</name>
    <name evidence="5" type="ORF">A1OE_847</name>
</gene>
<feature type="domain" description="PurM-like N-terminal" evidence="3">
    <location>
        <begin position="33"/>
        <end position="148"/>
    </location>
</feature>
<dbReference type="CDD" id="cd02194">
    <property type="entry name" value="ThiL"/>
    <property type="match status" value="1"/>
</dbReference>
<organism evidence="5 6">
    <name type="scientific">Candidatus Endolissoclinum faulkneri L2</name>
    <dbReference type="NCBI Taxonomy" id="1193729"/>
    <lineage>
        <taxon>Bacteria</taxon>
        <taxon>Pseudomonadati</taxon>
        <taxon>Pseudomonadota</taxon>
        <taxon>Alphaproteobacteria</taxon>
        <taxon>Rhodospirillales</taxon>
        <taxon>Rhodospirillaceae</taxon>
        <taxon>Candidatus Endolissoclinum</taxon>
    </lineage>
</organism>
<dbReference type="KEGG" id="thal:A1OE_847"/>
<evidence type="ECO:0000313" key="6">
    <source>
        <dbReference type="Proteomes" id="UP000010077"/>
    </source>
</evidence>
<feature type="domain" description="PurM-like C-terminal" evidence="4">
    <location>
        <begin position="161"/>
        <end position="311"/>
    </location>
</feature>
<dbReference type="EC" id="2.7.4.16" evidence="2"/>
<feature type="binding site" evidence="2">
    <location>
        <position position="80"/>
    </location>
    <ligand>
        <name>Mg(2+)</name>
        <dbReference type="ChEBI" id="CHEBI:18420"/>
        <label>3</label>
    </ligand>
</feature>
<evidence type="ECO:0000259" key="3">
    <source>
        <dbReference type="Pfam" id="PF00586"/>
    </source>
</evidence>